<feature type="chain" id="PRO_5034424520" description="Secreted protein" evidence="1">
    <location>
        <begin position="20"/>
        <end position="215"/>
    </location>
</feature>
<dbReference type="Proteomes" id="UP000521943">
    <property type="component" value="Unassembled WGS sequence"/>
</dbReference>
<keyword evidence="1" id="KW-0732">Signal</keyword>
<proteinExistence type="predicted"/>
<sequence length="215" mass="24004">MSVSPCLLLLLVARPLLFPLPRPPLFSSQRPPVLDVVEDDDHVERVVVVVWLELELLSSTMSLNTFSFLLVVRSAEKTVRRINKRFCRVPAHCLASNDPTTRRLASRLWNAPQDSDVGSAGYASTRQASSRTTCDVTMEPDLRRSAHRLWAACRCFVGNAGGCWVSCCAVNAVGCVSDMGRRGRHVVRIVGYGRQRESGLRCAFRSQWGIRVFED</sequence>
<dbReference type="EMBL" id="JACGCI010000059">
    <property type="protein sequence ID" value="KAF6750064.1"/>
    <property type="molecule type" value="Genomic_DNA"/>
</dbReference>
<evidence type="ECO:0000256" key="1">
    <source>
        <dbReference type="SAM" id="SignalP"/>
    </source>
</evidence>
<evidence type="ECO:0000313" key="3">
    <source>
        <dbReference type="Proteomes" id="UP000521943"/>
    </source>
</evidence>
<comment type="caution">
    <text evidence="2">The sequence shown here is derived from an EMBL/GenBank/DDBJ whole genome shotgun (WGS) entry which is preliminary data.</text>
</comment>
<organism evidence="2 3">
    <name type="scientific">Ephemerocybe angulata</name>
    <dbReference type="NCBI Taxonomy" id="980116"/>
    <lineage>
        <taxon>Eukaryota</taxon>
        <taxon>Fungi</taxon>
        <taxon>Dikarya</taxon>
        <taxon>Basidiomycota</taxon>
        <taxon>Agaricomycotina</taxon>
        <taxon>Agaricomycetes</taxon>
        <taxon>Agaricomycetidae</taxon>
        <taxon>Agaricales</taxon>
        <taxon>Agaricineae</taxon>
        <taxon>Psathyrellaceae</taxon>
        <taxon>Ephemerocybe</taxon>
    </lineage>
</organism>
<gene>
    <name evidence="2" type="ORF">DFP72DRAFT_1140058</name>
</gene>
<feature type="signal peptide" evidence="1">
    <location>
        <begin position="1"/>
        <end position="19"/>
    </location>
</feature>
<evidence type="ECO:0000313" key="2">
    <source>
        <dbReference type="EMBL" id="KAF6750064.1"/>
    </source>
</evidence>
<dbReference type="OrthoDB" id="10663017at2759"/>
<accession>A0A8H6M1Q8</accession>
<protein>
    <recommendedName>
        <fullName evidence="4">Secreted protein</fullName>
    </recommendedName>
</protein>
<reference evidence="2 3" key="1">
    <citation type="submission" date="2020-07" db="EMBL/GenBank/DDBJ databases">
        <title>Comparative genomics of pyrophilous fungi reveals a link between fire events and developmental genes.</title>
        <authorList>
            <consortium name="DOE Joint Genome Institute"/>
            <person name="Steindorff A.S."/>
            <person name="Carver A."/>
            <person name="Calhoun S."/>
            <person name="Stillman K."/>
            <person name="Liu H."/>
            <person name="Lipzen A."/>
            <person name="Pangilinan J."/>
            <person name="Labutti K."/>
            <person name="Bruns T.D."/>
            <person name="Grigoriev I.V."/>
        </authorList>
    </citation>
    <scope>NUCLEOTIDE SEQUENCE [LARGE SCALE GENOMIC DNA]</scope>
    <source>
        <strain evidence="2 3">CBS 144469</strain>
    </source>
</reference>
<dbReference type="AlphaFoldDB" id="A0A8H6M1Q8"/>
<evidence type="ECO:0008006" key="4">
    <source>
        <dbReference type="Google" id="ProtNLM"/>
    </source>
</evidence>
<name>A0A8H6M1Q8_9AGAR</name>
<keyword evidence="3" id="KW-1185">Reference proteome</keyword>